<dbReference type="PANTHER" id="PTHR33619:SF3">
    <property type="entry name" value="POLYSACCHARIDE EXPORT PROTEIN GFCE-RELATED"/>
    <property type="match status" value="1"/>
</dbReference>
<proteinExistence type="predicted"/>
<protein>
    <submittedName>
        <fullName evidence="6">Exopolysaccharide production protein ExoF</fullName>
    </submittedName>
</protein>
<evidence type="ECO:0000256" key="2">
    <source>
        <dbReference type="SAM" id="Coils"/>
    </source>
</evidence>
<feature type="domain" description="Soluble ligand binding" evidence="4">
    <location>
        <begin position="161"/>
        <end position="196"/>
    </location>
</feature>
<keyword evidence="1" id="KW-0732">Signal</keyword>
<evidence type="ECO:0000313" key="7">
    <source>
        <dbReference type="Proteomes" id="UP000182888"/>
    </source>
</evidence>
<keyword evidence="2" id="KW-0175">Coiled coil</keyword>
<feature type="domain" description="AprE-like long alpha-helical hairpin" evidence="5">
    <location>
        <begin position="209"/>
        <end position="388"/>
    </location>
</feature>
<dbReference type="InterPro" id="IPR049712">
    <property type="entry name" value="Poly_export"/>
</dbReference>
<organism evidence="6 7">
    <name type="scientific">Mesorhizobium plurifarium</name>
    <dbReference type="NCBI Taxonomy" id="69974"/>
    <lineage>
        <taxon>Bacteria</taxon>
        <taxon>Pseudomonadati</taxon>
        <taxon>Pseudomonadota</taxon>
        <taxon>Alphaproteobacteria</taxon>
        <taxon>Hyphomicrobiales</taxon>
        <taxon>Phyllobacteriaceae</taxon>
        <taxon>Mesorhizobium</taxon>
    </lineage>
</organism>
<dbReference type="Pfam" id="PF25994">
    <property type="entry name" value="HH_AprE"/>
    <property type="match status" value="1"/>
</dbReference>
<dbReference type="Pfam" id="PF10531">
    <property type="entry name" value="SLBB"/>
    <property type="match status" value="1"/>
</dbReference>
<reference evidence="7" key="1">
    <citation type="submission" date="2014-08" db="EMBL/GenBank/DDBJ databases">
        <authorList>
            <person name="Edwards T."/>
        </authorList>
    </citation>
    <scope>NUCLEOTIDE SEQUENCE [LARGE SCALE GENOMIC DNA]</scope>
</reference>
<dbReference type="Pfam" id="PF02563">
    <property type="entry name" value="Poly_export"/>
    <property type="match status" value="1"/>
</dbReference>
<dbReference type="PANTHER" id="PTHR33619">
    <property type="entry name" value="POLYSACCHARIDE EXPORT PROTEIN GFCE-RELATED"/>
    <property type="match status" value="1"/>
</dbReference>
<evidence type="ECO:0000259" key="3">
    <source>
        <dbReference type="Pfam" id="PF02563"/>
    </source>
</evidence>
<dbReference type="EMBL" id="CCND01000014">
    <property type="protein sequence ID" value="CDX57382.1"/>
    <property type="molecule type" value="Genomic_DNA"/>
</dbReference>
<name>A0A0K2VZF0_MESPL</name>
<evidence type="ECO:0000256" key="1">
    <source>
        <dbReference type="ARBA" id="ARBA00022729"/>
    </source>
</evidence>
<gene>
    <name evidence="6" type="primary">exoF</name>
    <name evidence="6" type="ORF">MPL1032_210105</name>
</gene>
<feature type="domain" description="Polysaccharide export protein N-terminal" evidence="3">
    <location>
        <begin position="69"/>
        <end position="155"/>
    </location>
</feature>
<dbReference type="Gene3D" id="3.30.1950.10">
    <property type="entry name" value="wza like domain"/>
    <property type="match status" value="1"/>
</dbReference>
<sequence length="455" mass="48415">MTDGAAPPDSGQASGSDLIGRMGPKRIGNVHLTKDLFGLSFACSLISRTPARVAGFLLAASLAMPQLAAAGDYQLGPLDKLNIRVAEWQTVDGTFRDWSAINGEYSIGPGGTLSVPFVGDMQAAGKTTAEIASAIGLALQRKLALPDKPEASVQMAQFRPFYISGEVQNPGQFPFVPDLTVLKAVSIAGGIRRNADYGPQIEKDLITAKGSYDIYDDQRLRLMVKRARIDADLAGKTTFEVPQEIQGDSRLPTIVADETAILVSDQKSLKLKLDALDQLKGVLQSEIESLQKKIANQQKQVDLAEQQANSIGPLAQKGLIANARLLSSQQTVTDLQGKILDYETAILTAKQSISKAEQDAIDARNTLGSSLTADRQQTEANLNEAALRVGMQKGLIAQASDPATTAALTGSQEPPLLYSLVRVADGKTSEIEAKEDTPVLPGDVIKVKLAPTASQ</sequence>
<feature type="coiled-coil region" evidence="2">
    <location>
        <begin position="273"/>
        <end position="307"/>
    </location>
</feature>
<evidence type="ECO:0000259" key="5">
    <source>
        <dbReference type="Pfam" id="PF25994"/>
    </source>
</evidence>
<evidence type="ECO:0000259" key="4">
    <source>
        <dbReference type="Pfam" id="PF10531"/>
    </source>
</evidence>
<dbReference type="GO" id="GO:0015159">
    <property type="term" value="F:polysaccharide transmembrane transporter activity"/>
    <property type="evidence" value="ECO:0007669"/>
    <property type="project" value="InterPro"/>
</dbReference>
<evidence type="ECO:0000313" key="6">
    <source>
        <dbReference type="EMBL" id="CDX57382.1"/>
    </source>
</evidence>
<dbReference type="InterPro" id="IPR003715">
    <property type="entry name" value="Poly_export_N"/>
</dbReference>
<dbReference type="Proteomes" id="UP000182888">
    <property type="component" value="Unassembled WGS sequence"/>
</dbReference>
<accession>A0A0K2VZF0</accession>
<dbReference type="InterPro" id="IPR019554">
    <property type="entry name" value="Soluble_ligand-bd"/>
</dbReference>
<dbReference type="AlphaFoldDB" id="A0A0K2VZF0"/>
<dbReference type="InterPro" id="IPR058781">
    <property type="entry name" value="HH_AprE-like"/>
</dbReference>